<reference evidence="1" key="1">
    <citation type="submission" date="2014-09" db="EMBL/GenBank/DDBJ databases">
        <authorList>
            <person name="Magalhaes I.L.F."/>
            <person name="Oliveira U."/>
            <person name="Santos F.R."/>
            <person name="Vidigal T.H.D.A."/>
            <person name="Brescovit A.D."/>
            <person name="Santos A.J."/>
        </authorList>
    </citation>
    <scope>NUCLEOTIDE SEQUENCE</scope>
    <source>
        <tissue evidence="1">Shoot tissue taken approximately 20 cm above the soil surface</tissue>
    </source>
</reference>
<protein>
    <submittedName>
        <fullName evidence="1">Uncharacterized protein</fullName>
    </submittedName>
</protein>
<evidence type="ECO:0000313" key="1">
    <source>
        <dbReference type="EMBL" id="JAD35744.1"/>
    </source>
</evidence>
<dbReference type="EMBL" id="GBRH01262151">
    <property type="protein sequence ID" value="JAD35744.1"/>
    <property type="molecule type" value="Transcribed_RNA"/>
</dbReference>
<sequence>MAVATKWLAVGREGHEEHNCSELLSLFGNSLRHAVRMTITSTLL</sequence>
<reference evidence="1" key="2">
    <citation type="journal article" date="2015" name="Data Brief">
        <title>Shoot transcriptome of the giant reed, Arundo donax.</title>
        <authorList>
            <person name="Barrero R.A."/>
            <person name="Guerrero F.D."/>
            <person name="Moolhuijzen P."/>
            <person name="Goolsby J.A."/>
            <person name="Tidwell J."/>
            <person name="Bellgard S.E."/>
            <person name="Bellgard M.I."/>
        </authorList>
    </citation>
    <scope>NUCLEOTIDE SEQUENCE</scope>
    <source>
        <tissue evidence="1">Shoot tissue taken approximately 20 cm above the soil surface</tissue>
    </source>
</reference>
<name>A0A0A8Z8J7_ARUDO</name>
<dbReference type="AlphaFoldDB" id="A0A0A8Z8J7"/>
<accession>A0A0A8Z8J7</accession>
<organism evidence="1">
    <name type="scientific">Arundo donax</name>
    <name type="common">Giant reed</name>
    <name type="synonym">Donax arundinaceus</name>
    <dbReference type="NCBI Taxonomy" id="35708"/>
    <lineage>
        <taxon>Eukaryota</taxon>
        <taxon>Viridiplantae</taxon>
        <taxon>Streptophyta</taxon>
        <taxon>Embryophyta</taxon>
        <taxon>Tracheophyta</taxon>
        <taxon>Spermatophyta</taxon>
        <taxon>Magnoliopsida</taxon>
        <taxon>Liliopsida</taxon>
        <taxon>Poales</taxon>
        <taxon>Poaceae</taxon>
        <taxon>PACMAD clade</taxon>
        <taxon>Arundinoideae</taxon>
        <taxon>Arundineae</taxon>
        <taxon>Arundo</taxon>
    </lineage>
</organism>
<proteinExistence type="predicted"/>